<name>A0ABX0W7C4_9RHOB</name>
<organism evidence="2 3">
    <name type="scientific">Parasedimentitalea denitrificans</name>
    <dbReference type="NCBI Taxonomy" id="2211118"/>
    <lineage>
        <taxon>Bacteria</taxon>
        <taxon>Pseudomonadati</taxon>
        <taxon>Pseudomonadota</taxon>
        <taxon>Alphaproteobacteria</taxon>
        <taxon>Rhodobacterales</taxon>
        <taxon>Paracoccaceae</taxon>
        <taxon>Parasedimentitalea</taxon>
    </lineage>
</organism>
<keyword evidence="1" id="KW-1133">Transmembrane helix</keyword>
<reference evidence="2 3" key="1">
    <citation type="submission" date="2018-05" db="EMBL/GenBank/DDBJ databases">
        <authorList>
            <person name="Zhang Y.-J."/>
        </authorList>
    </citation>
    <scope>NUCLEOTIDE SEQUENCE [LARGE SCALE GENOMIC DNA]</scope>
    <source>
        <strain evidence="2 3">CY04</strain>
    </source>
</reference>
<keyword evidence="1" id="KW-0812">Transmembrane</keyword>
<dbReference type="Proteomes" id="UP001429564">
    <property type="component" value="Unassembled WGS sequence"/>
</dbReference>
<dbReference type="EMBL" id="QHLQ01000008">
    <property type="protein sequence ID" value="NIZ61341.1"/>
    <property type="molecule type" value="Genomic_DNA"/>
</dbReference>
<evidence type="ECO:0000313" key="3">
    <source>
        <dbReference type="Proteomes" id="UP001429564"/>
    </source>
</evidence>
<feature type="transmembrane region" description="Helical" evidence="1">
    <location>
        <begin position="270"/>
        <end position="292"/>
    </location>
</feature>
<keyword evidence="3" id="KW-1185">Reference proteome</keyword>
<gene>
    <name evidence="2" type="ORF">DL239_10180</name>
</gene>
<feature type="transmembrane region" description="Helical" evidence="1">
    <location>
        <begin position="18"/>
        <end position="35"/>
    </location>
</feature>
<evidence type="ECO:0008006" key="4">
    <source>
        <dbReference type="Google" id="ProtNLM"/>
    </source>
</evidence>
<evidence type="ECO:0000256" key="1">
    <source>
        <dbReference type="SAM" id="Phobius"/>
    </source>
</evidence>
<keyword evidence="1" id="KW-0472">Membrane</keyword>
<sequence>MSLNISLARAIGYRAARIAPYVAIFLALNWFYFWLGPTADLALLPTVLIALGLVPLAVAIRDLRLERIMMRSDGTGKEGAVCAVHGQAVPLVELDHEILACHFRILSTEAGMETTRDEARKRSREDNKSLRYEGVFQVPTQIITTSGAIDLNGFPNLTDAMPQKIAPGILENAKAQSRPAPGTIPTFLVNEMLINRPTNQIEMSLKYGEDPKERFRRVEAWMLKTGQTIWAIGRLRNNRLVPVPFLAMGLPVYFGTRKDVRAKLRSARPFFFGASAFFMIMALITGAIVLLWA</sequence>
<proteinExistence type="predicted"/>
<evidence type="ECO:0000313" key="2">
    <source>
        <dbReference type="EMBL" id="NIZ61341.1"/>
    </source>
</evidence>
<comment type="caution">
    <text evidence="2">The sequence shown here is derived from an EMBL/GenBank/DDBJ whole genome shotgun (WGS) entry which is preliminary data.</text>
</comment>
<feature type="transmembrane region" description="Helical" evidence="1">
    <location>
        <begin position="41"/>
        <end position="60"/>
    </location>
</feature>
<dbReference type="RefSeq" id="WP_167683903.1">
    <property type="nucleotide sequence ID" value="NZ_QHLQ01000008.1"/>
</dbReference>
<protein>
    <recommendedName>
        <fullName evidence="4">RING-type E3 ubiquitin transferase</fullName>
    </recommendedName>
</protein>
<accession>A0ABX0W7C4</accession>